<sequence>MQHRYSKYIDIIVFIVDALLLNISFIIAYKFSFGTAQGLFTYPYSNILLFTNITWVALSFLGKPFRISRISKLSEILRTIVRFIVVQLFSISAVLVFINQLTYSRQQLITTYVVFPILILIWRVIFIYSIRLYRKFGYNYRNVVVVGYGDISEELQKFFRLHPEFGFRFLGFFDNGSHNKIQGKIEDLKYFVRTNRVDEIYCCLPYVKYSAIQNIISFGEKNFIKVKLIADFRGFQNKGLEIESYDSIPILNVTSFPLEFQKNRIVKRAFDILFSLIVIIGVFSWLFPIIAIAIKLDSRGDVFFKQIRSGKSNNDFWCWKFRTMRKNKNADTKQATLGDERVTRVGAFLRKTSLDELPQFFNVLMGSMSVVGPRPHMLHHTKEYSKKVERFMARHFVKPGITGLAQAKGYRGETPDVSFMKNRVKFDRFYIENWSLFLDLKIIILTILTLVRGDENAY</sequence>
<evidence type="ECO:0000256" key="7">
    <source>
        <dbReference type="SAM" id="Phobius"/>
    </source>
</evidence>
<dbReference type="NCBIfam" id="TIGR03023">
    <property type="entry name" value="WcaJ_sugtrans"/>
    <property type="match status" value="1"/>
</dbReference>
<dbReference type="NCBIfam" id="TIGR03025">
    <property type="entry name" value="EPS_sugtrans"/>
    <property type="match status" value="1"/>
</dbReference>
<feature type="transmembrane region" description="Helical" evidence="7">
    <location>
        <begin position="109"/>
        <end position="130"/>
    </location>
</feature>
<evidence type="ECO:0000256" key="2">
    <source>
        <dbReference type="ARBA" id="ARBA00006464"/>
    </source>
</evidence>
<dbReference type="PANTHER" id="PTHR30576">
    <property type="entry name" value="COLANIC BIOSYNTHESIS UDP-GLUCOSE LIPID CARRIER TRANSFERASE"/>
    <property type="match status" value="1"/>
</dbReference>
<dbReference type="InterPro" id="IPR017475">
    <property type="entry name" value="EPS_sugar_tfrase"/>
</dbReference>
<feature type="transmembrane region" description="Helical" evidence="7">
    <location>
        <begin position="44"/>
        <end position="62"/>
    </location>
</feature>
<feature type="domain" description="Bacterial sugar transferase" evidence="8">
    <location>
        <begin position="267"/>
        <end position="451"/>
    </location>
</feature>
<evidence type="ECO:0000256" key="1">
    <source>
        <dbReference type="ARBA" id="ARBA00004141"/>
    </source>
</evidence>
<dbReference type="GO" id="GO:0016020">
    <property type="term" value="C:membrane"/>
    <property type="evidence" value="ECO:0007669"/>
    <property type="project" value="UniProtKB-SubCell"/>
</dbReference>
<keyword evidence="4 7" id="KW-0812">Transmembrane</keyword>
<dbReference type="GO" id="GO:0089702">
    <property type="term" value="F:undecaprenyl-phosphate glucose phosphotransferase activity"/>
    <property type="evidence" value="ECO:0007669"/>
    <property type="project" value="UniProtKB-EC"/>
</dbReference>
<evidence type="ECO:0000256" key="5">
    <source>
        <dbReference type="ARBA" id="ARBA00022989"/>
    </source>
</evidence>
<dbReference type="EMBL" id="CP070608">
    <property type="protein sequence ID" value="QSE98396.1"/>
    <property type="molecule type" value="Genomic_DNA"/>
</dbReference>
<keyword evidence="5 7" id="KW-1133">Transmembrane helix</keyword>
<comment type="similarity">
    <text evidence="2">Belongs to the bacterial sugar transferase family.</text>
</comment>
<dbReference type="PANTHER" id="PTHR30576:SF0">
    <property type="entry name" value="UNDECAPRENYL-PHOSPHATE N-ACETYLGALACTOSAMINYL 1-PHOSPHATE TRANSFERASE-RELATED"/>
    <property type="match status" value="1"/>
</dbReference>
<dbReference type="AlphaFoldDB" id="A0A975A213"/>
<evidence type="ECO:0000259" key="8">
    <source>
        <dbReference type="Pfam" id="PF02397"/>
    </source>
</evidence>
<evidence type="ECO:0000256" key="4">
    <source>
        <dbReference type="ARBA" id="ARBA00022692"/>
    </source>
</evidence>
<evidence type="ECO:0000256" key="3">
    <source>
        <dbReference type="ARBA" id="ARBA00022679"/>
    </source>
</evidence>
<dbReference type="InterPro" id="IPR003362">
    <property type="entry name" value="Bact_transf"/>
</dbReference>
<protein>
    <submittedName>
        <fullName evidence="9">Undecaprenyl-phosphate glucose phosphotransferase</fullName>
        <ecNumber evidence="9">2.7.8.31</ecNumber>
    </submittedName>
</protein>
<name>A0A975A213_9BACT</name>
<comment type="subcellular location">
    <subcellularLocation>
        <location evidence="1">Membrane</location>
        <topology evidence="1">Multi-pass membrane protein</topology>
    </subcellularLocation>
</comment>
<keyword evidence="10" id="KW-1185">Reference proteome</keyword>
<dbReference type="Pfam" id="PF02397">
    <property type="entry name" value="Bac_transf"/>
    <property type="match status" value="1"/>
</dbReference>
<accession>A0A975A213</accession>
<keyword evidence="3 9" id="KW-0808">Transferase</keyword>
<keyword evidence="6 7" id="KW-0472">Membrane</keyword>
<feature type="transmembrane region" description="Helical" evidence="7">
    <location>
        <begin position="272"/>
        <end position="294"/>
    </location>
</feature>
<proteinExistence type="inferred from homology"/>
<dbReference type="KEGG" id="fuv:JR347_04785"/>
<reference evidence="9" key="1">
    <citation type="submission" date="2021-02" db="EMBL/GenBank/DDBJ databases">
        <title>Fulvivirga sp. S481 isolated from sea water.</title>
        <authorList>
            <person name="Bae S.S."/>
            <person name="Baek K."/>
        </authorList>
    </citation>
    <scope>NUCLEOTIDE SEQUENCE</scope>
    <source>
        <strain evidence="9">S481</strain>
    </source>
</reference>
<evidence type="ECO:0000313" key="9">
    <source>
        <dbReference type="EMBL" id="QSE98396.1"/>
    </source>
</evidence>
<dbReference type="RefSeq" id="WP_205722910.1">
    <property type="nucleotide sequence ID" value="NZ_CP070608.1"/>
</dbReference>
<evidence type="ECO:0000313" key="10">
    <source>
        <dbReference type="Proteomes" id="UP000662783"/>
    </source>
</evidence>
<feature type="transmembrane region" description="Helical" evidence="7">
    <location>
        <begin position="83"/>
        <end position="103"/>
    </location>
</feature>
<feature type="transmembrane region" description="Helical" evidence="7">
    <location>
        <begin position="12"/>
        <end position="32"/>
    </location>
</feature>
<dbReference type="InterPro" id="IPR017473">
    <property type="entry name" value="Undecaprenyl-P_gluc_Ptfrase"/>
</dbReference>
<gene>
    <name evidence="9" type="ORF">JR347_04785</name>
</gene>
<dbReference type="EC" id="2.7.8.31" evidence="9"/>
<dbReference type="Proteomes" id="UP000662783">
    <property type="component" value="Chromosome"/>
</dbReference>
<dbReference type="Gene3D" id="3.40.50.720">
    <property type="entry name" value="NAD(P)-binding Rossmann-like Domain"/>
    <property type="match status" value="1"/>
</dbReference>
<dbReference type="Pfam" id="PF13727">
    <property type="entry name" value="CoA_binding_3"/>
    <property type="match status" value="1"/>
</dbReference>
<organism evidence="9 10">
    <name type="scientific">Fulvivirga lutea</name>
    <dbReference type="NCBI Taxonomy" id="2810512"/>
    <lineage>
        <taxon>Bacteria</taxon>
        <taxon>Pseudomonadati</taxon>
        <taxon>Bacteroidota</taxon>
        <taxon>Cytophagia</taxon>
        <taxon>Cytophagales</taxon>
        <taxon>Fulvivirgaceae</taxon>
        <taxon>Fulvivirga</taxon>
    </lineage>
</organism>
<evidence type="ECO:0000256" key="6">
    <source>
        <dbReference type="ARBA" id="ARBA00023136"/>
    </source>
</evidence>